<dbReference type="EMBL" id="OC944494">
    <property type="protein sequence ID" value="CAD7662858.1"/>
    <property type="molecule type" value="Genomic_DNA"/>
</dbReference>
<name>A0A7R9QYV2_9ACAR</name>
<dbReference type="Proteomes" id="UP000728032">
    <property type="component" value="Unassembled WGS sequence"/>
</dbReference>
<dbReference type="AlphaFoldDB" id="A0A7R9QYV2"/>
<organism evidence="1">
    <name type="scientific">Oppiella nova</name>
    <dbReference type="NCBI Taxonomy" id="334625"/>
    <lineage>
        <taxon>Eukaryota</taxon>
        <taxon>Metazoa</taxon>
        <taxon>Ecdysozoa</taxon>
        <taxon>Arthropoda</taxon>
        <taxon>Chelicerata</taxon>
        <taxon>Arachnida</taxon>
        <taxon>Acari</taxon>
        <taxon>Acariformes</taxon>
        <taxon>Sarcoptiformes</taxon>
        <taxon>Oribatida</taxon>
        <taxon>Brachypylina</taxon>
        <taxon>Oppioidea</taxon>
        <taxon>Oppiidae</taxon>
        <taxon>Oppiella</taxon>
    </lineage>
</organism>
<evidence type="ECO:0000313" key="2">
    <source>
        <dbReference type="EMBL" id="CAD7662863.1"/>
    </source>
</evidence>
<accession>A0A7R9QYV2</accession>
<keyword evidence="3" id="KW-1185">Reference proteome</keyword>
<gene>
    <name evidence="1" type="ORF">ONB1V03_LOCUS19418</name>
    <name evidence="2" type="ORF">ONB1V03_LOCUS19423</name>
</gene>
<dbReference type="EMBL" id="OC944520">
    <property type="protein sequence ID" value="CAD7662863.1"/>
    <property type="molecule type" value="Genomic_DNA"/>
</dbReference>
<evidence type="ECO:0000313" key="1">
    <source>
        <dbReference type="EMBL" id="CAD7662858.1"/>
    </source>
</evidence>
<sequence>MTTKETKTDKILEHVIKEIMSTTDERKREKFILDNKKTVEPMVKLLAQTVTSG</sequence>
<dbReference type="EMBL" id="CAJPVJ010029669">
    <property type="protein sequence ID" value="CAG2179995.1"/>
    <property type="molecule type" value="Genomic_DNA"/>
</dbReference>
<reference evidence="1" key="1">
    <citation type="submission" date="2020-11" db="EMBL/GenBank/DDBJ databases">
        <authorList>
            <person name="Tran Van P."/>
        </authorList>
    </citation>
    <scope>NUCLEOTIDE SEQUENCE</scope>
</reference>
<dbReference type="EMBL" id="CAJPVJ010029695">
    <property type="protein sequence ID" value="CAG2180000.1"/>
    <property type="molecule type" value="Genomic_DNA"/>
</dbReference>
<dbReference type="OrthoDB" id="6520796at2759"/>
<protein>
    <submittedName>
        <fullName evidence="1">Uncharacterized protein</fullName>
    </submittedName>
</protein>
<feature type="non-terminal residue" evidence="1">
    <location>
        <position position="1"/>
    </location>
</feature>
<evidence type="ECO:0000313" key="3">
    <source>
        <dbReference type="Proteomes" id="UP000728032"/>
    </source>
</evidence>
<proteinExistence type="predicted"/>